<dbReference type="AlphaFoldDB" id="A0A2S5KLY0"/>
<feature type="compositionally biased region" description="Acidic residues" evidence="1">
    <location>
        <begin position="1"/>
        <end position="13"/>
    </location>
</feature>
<proteinExistence type="predicted"/>
<dbReference type="EMBL" id="PRLP01000076">
    <property type="protein sequence ID" value="PPC75663.1"/>
    <property type="molecule type" value="Genomic_DNA"/>
</dbReference>
<name>A0A2S5KLY0_9PROT</name>
<feature type="region of interest" description="Disordered" evidence="1">
    <location>
        <begin position="1"/>
        <end position="55"/>
    </location>
</feature>
<evidence type="ECO:0000256" key="1">
    <source>
        <dbReference type="SAM" id="MobiDB-lite"/>
    </source>
</evidence>
<sequence>MDLDLGDLNDELEQTFGRQPSPADLPASTTDRDGTEQEPLHIDGYAPADGNQGSQLDEEIRAKPSLTLSAIEDRYRALLLSQSVDFDTWPDRIYLPVNAVIARAACNNYPDYVHFDEEQEGYFVSKDDFTAQSLMARLLPIKHQLQVPDYSKQYLPVPSSALDPFKHLDDPMTLKDGASALRFLREDQAQMVITLTQNHFGCRCYFCGEKTLHHQKTDQGNNIRIYKSPDVVSMWKLIPPQSYLQDDLSYQVEFKLGDVRDHHDYSDCLVGDDINLSDIGIMSLSELTTVCKVCLPMFKIVLALRRGQAQNLHRAVVQTFRMSDASALATIKEKMEYHDEFKMYRWQIDLGSYFQSRGLNAVLAERFESVRSHFYLNYPSRKK</sequence>
<evidence type="ECO:0000313" key="3">
    <source>
        <dbReference type="Proteomes" id="UP000238196"/>
    </source>
</evidence>
<feature type="compositionally biased region" description="Basic and acidic residues" evidence="1">
    <location>
        <begin position="30"/>
        <end position="41"/>
    </location>
</feature>
<protein>
    <submittedName>
        <fullName evidence="2">Uncharacterized protein</fullName>
    </submittedName>
</protein>
<comment type="caution">
    <text evidence="2">The sequence shown here is derived from an EMBL/GenBank/DDBJ whole genome shotgun (WGS) entry which is preliminary data.</text>
</comment>
<accession>A0A2S5KLY0</accession>
<reference evidence="2 3" key="1">
    <citation type="submission" date="2018-02" db="EMBL/GenBank/DDBJ databases">
        <title>novel marine gammaproteobacteria from coastal saline agro ecosystem.</title>
        <authorList>
            <person name="Krishnan R."/>
            <person name="Ramesh Kumar N."/>
        </authorList>
    </citation>
    <scope>NUCLEOTIDE SEQUENCE [LARGE SCALE GENOMIC DNA]</scope>
    <source>
        <strain evidence="2 3">228</strain>
    </source>
</reference>
<dbReference type="Proteomes" id="UP000238196">
    <property type="component" value="Unassembled WGS sequence"/>
</dbReference>
<gene>
    <name evidence="2" type="ORF">C4K68_19335</name>
</gene>
<organism evidence="2 3">
    <name type="scientific">Proteobacteria bacterium 228</name>
    <dbReference type="NCBI Taxonomy" id="2083153"/>
    <lineage>
        <taxon>Bacteria</taxon>
        <taxon>Pseudomonadati</taxon>
        <taxon>Pseudomonadota</taxon>
    </lineage>
</organism>
<evidence type="ECO:0000313" key="2">
    <source>
        <dbReference type="EMBL" id="PPC75663.1"/>
    </source>
</evidence>